<evidence type="ECO:0000259" key="6">
    <source>
        <dbReference type="PROSITE" id="PS50839"/>
    </source>
</evidence>
<evidence type="ECO:0000256" key="5">
    <source>
        <dbReference type="SAM" id="Phobius"/>
    </source>
</evidence>
<keyword evidence="3 5" id="KW-1133">Transmembrane helix</keyword>
<proteinExistence type="predicted"/>
<evidence type="ECO:0000313" key="7">
    <source>
        <dbReference type="EMBL" id="OGK73876.1"/>
    </source>
</evidence>
<dbReference type="InterPro" id="IPR006189">
    <property type="entry name" value="CHASE_dom"/>
</dbReference>
<dbReference type="GO" id="GO:0007165">
    <property type="term" value="P:signal transduction"/>
    <property type="evidence" value="ECO:0007669"/>
    <property type="project" value="UniProtKB-ARBA"/>
</dbReference>
<dbReference type="Proteomes" id="UP000177050">
    <property type="component" value="Unassembled WGS sequence"/>
</dbReference>
<dbReference type="EMBL" id="MGBR01000001">
    <property type="protein sequence ID" value="OGK73876.1"/>
    <property type="molecule type" value="Genomic_DNA"/>
</dbReference>
<keyword evidence="2 5" id="KW-0812">Transmembrane</keyword>
<dbReference type="InterPro" id="IPR042240">
    <property type="entry name" value="CHASE_sf"/>
</dbReference>
<feature type="domain" description="CHASE" evidence="6">
    <location>
        <begin position="77"/>
        <end position="274"/>
    </location>
</feature>
<keyword evidence="4 5" id="KW-0472">Membrane</keyword>
<protein>
    <recommendedName>
        <fullName evidence="6">CHASE domain-containing protein</fullName>
    </recommendedName>
</protein>
<evidence type="ECO:0000256" key="4">
    <source>
        <dbReference type="ARBA" id="ARBA00023136"/>
    </source>
</evidence>
<accession>A0A1F7L1D0</accession>
<evidence type="ECO:0000256" key="1">
    <source>
        <dbReference type="ARBA" id="ARBA00004370"/>
    </source>
</evidence>
<dbReference type="GO" id="GO:0016020">
    <property type="term" value="C:membrane"/>
    <property type="evidence" value="ECO:0007669"/>
    <property type="project" value="UniProtKB-SubCell"/>
</dbReference>
<name>A0A1F7L1D0_9BACT</name>
<feature type="transmembrane region" description="Helical" evidence="5">
    <location>
        <begin position="12"/>
        <end position="31"/>
    </location>
</feature>
<sequence length="353" mass="40854">MSEHIYSTIRKDFLKSLIALLILLMMNFFSWQVMRTAVMNNVRERFMSESQFLKTLMQDRIKGYVQNVKEGKRWFRIDDTMTRKEFDDYFQAIKEEDVGEGMEGILYVAKVTALDKDSFVDKVRQDKATTPYGYPFFNIHVSEEKKEYYVVNYMVPHETFKNFFGNDIGLDPTLNTYFDQARDSGDIIVTPELQLFNLKRMLIVQPIYSGSITAADTKEKKQQQLKGFVVSVLKADSLFDGLLKDSTNPMSYAVYDGKLSEDMLPKNIAFYEDSNETVGMTKKEDLFISISSFTFADRIFTVFFSSKPTLGNGIIERNIPDIFLIVTSVLSCVMFLLMNSFIRIYEDEKSPSL</sequence>
<dbReference type="Pfam" id="PF03924">
    <property type="entry name" value="CHASE"/>
    <property type="match status" value="1"/>
</dbReference>
<dbReference type="AlphaFoldDB" id="A0A1F7L1D0"/>
<feature type="transmembrane region" description="Helical" evidence="5">
    <location>
        <begin position="322"/>
        <end position="342"/>
    </location>
</feature>
<dbReference type="PROSITE" id="PS50839">
    <property type="entry name" value="CHASE"/>
    <property type="match status" value="1"/>
</dbReference>
<comment type="subcellular location">
    <subcellularLocation>
        <location evidence="1">Membrane</location>
    </subcellularLocation>
</comment>
<gene>
    <name evidence="7" type="ORF">A3K52_03810</name>
</gene>
<evidence type="ECO:0000313" key="8">
    <source>
        <dbReference type="Proteomes" id="UP000177050"/>
    </source>
</evidence>
<organism evidence="7 8">
    <name type="scientific">Candidatus Roizmanbacteria bacterium RIFOXYD1_FULL_38_12</name>
    <dbReference type="NCBI Taxonomy" id="1802093"/>
    <lineage>
        <taxon>Bacteria</taxon>
        <taxon>Candidatus Roizmaniibacteriota</taxon>
    </lineage>
</organism>
<evidence type="ECO:0000256" key="2">
    <source>
        <dbReference type="ARBA" id="ARBA00022692"/>
    </source>
</evidence>
<dbReference type="GO" id="GO:0003824">
    <property type="term" value="F:catalytic activity"/>
    <property type="evidence" value="ECO:0007669"/>
    <property type="project" value="UniProtKB-ARBA"/>
</dbReference>
<reference evidence="7 8" key="1">
    <citation type="journal article" date="2016" name="Nat. Commun.">
        <title>Thousands of microbial genomes shed light on interconnected biogeochemical processes in an aquifer system.</title>
        <authorList>
            <person name="Anantharaman K."/>
            <person name="Brown C.T."/>
            <person name="Hug L.A."/>
            <person name="Sharon I."/>
            <person name="Castelle C.J."/>
            <person name="Probst A.J."/>
            <person name="Thomas B.C."/>
            <person name="Singh A."/>
            <person name="Wilkins M.J."/>
            <person name="Karaoz U."/>
            <person name="Brodie E.L."/>
            <person name="Williams K.H."/>
            <person name="Hubbard S.S."/>
            <person name="Banfield J.F."/>
        </authorList>
    </citation>
    <scope>NUCLEOTIDE SEQUENCE [LARGE SCALE GENOMIC DNA]</scope>
</reference>
<comment type="caution">
    <text evidence="7">The sequence shown here is derived from an EMBL/GenBank/DDBJ whole genome shotgun (WGS) entry which is preliminary data.</text>
</comment>
<evidence type="ECO:0000256" key="3">
    <source>
        <dbReference type="ARBA" id="ARBA00022989"/>
    </source>
</evidence>
<dbReference type="SMART" id="SM01079">
    <property type="entry name" value="CHASE"/>
    <property type="match status" value="1"/>
</dbReference>
<dbReference type="Gene3D" id="3.30.450.350">
    <property type="entry name" value="CHASE domain"/>
    <property type="match status" value="1"/>
</dbReference>